<dbReference type="CDD" id="cd06174">
    <property type="entry name" value="MFS"/>
    <property type="match status" value="1"/>
</dbReference>
<evidence type="ECO:0000256" key="10">
    <source>
        <dbReference type="ARBA" id="ARBA00044881"/>
    </source>
</evidence>
<evidence type="ECO:0000256" key="15">
    <source>
        <dbReference type="ARBA" id="ARBA00044899"/>
    </source>
</evidence>
<dbReference type="Gene3D" id="1.20.1250.20">
    <property type="entry name" value="MFS general substrate transporter like domains"/>
    <property type="match status" value="2"/>
</dbReference>
<keyword evidence="28" id="KW-0614">Plasmid</keyword>
<comment type="function">
    <text evidence="23">Lysosomal dipeptide uniporter that selectively exports lysine, arginine or histidine-containing dipeptides with a net positive charge from the lysosome lumen into the cytosol. Could play a role in a specific type of protein O-glycosylation indirectly regulating macrophages migration and tissue invasion. Also essential for liver homeostasis.</text>
</comment>
<comment type="catalytic activity">
    <reaction evidence="20">
        <text>L-lysyl-glycine(out) = L-lysyl-glycine(in)</text>
        <dbReference type="Rhea" id="RHEA:79407"/>
        <dbReference type="ChEBI" id="CHEBI:191202"/>
    </reaction>
</comment>
<evidence type="ECO:0000256" key="16">
    <source>
        <dbReference type="ARBA" id="ARBA00044900"/>
    </source>
</evidence>
<comment type="catalytic activity">
    <reaction evidence="8">
        <text>L-lysyl-L-alanine(out) = L-lysyl-L-alanine(in)</text>
        <dbReference type="Rhea" id="RHEA:79399"/>
        <dbReference type="ChEBI" id="CHEBI:229954"/>
    </reaction>
</comment>
<comment type="catalytic activity">
    <reaction evidence="18">
        <text>L-histidyl-L-alpha-amino acid(out) = L-histidyl-L-alpha-amino acid(in)</text>
        <dbReference type="Rhea" id="RHEA:79379"/>
        <dbReference type="ChEBI" id="CHEBI:229964"/>
    </reaction>
</comment>
<feature type="transmembrane region" description="Helical" evidence="25">
    <location>
        <begin position="398"/>
        <end position="418"/>
    </location>
</feature>
<reference evidence="28 30" key="2">
    <citation type="submission" date="2018-12" db="EMBL/GenBank/DDBJ databases">
        <authorList>
            <consortium name="Pathogen Informatics"/>
        </authorList>
    </citation>
    <scope>NUCLEOTIDE SEQUENCE [LARGE SCALE GENOMIC DNA]</scope>
    <source>
        <strain evidence="28 30">NCTC12735</strain>
        <plasmid evidence="30">12</plasmid>
    </source>
</reference>
<evidence type="ECO:0000256" key="21">
    <source>
        <dbReference type="ARBA" id="ARBA00044985"/>
    </source>
</evidence>
<evidence type="ECO:0000256" key="19">
    <source>
        <dbReference type="ARBA" id="ARBA00044919"/>
    </source>
</evidence>
<evidence type="ECO:0000256" key="17">
    <source>
        <dbReference type="ARBA" id="ARBA00044903"/>
    </source>
</evidence>
<dbReference type="Proteomes" id="UP000281170">
    <property type="component" value="Plasmid 12"/>
</dbReference>
<evidence type="ECO:0000256" key="2">
    <source>
        <dbReference type="ARBA" id="ARBA00008335"/>
    </source>
</evidence>
<evidence type="ECO:0000256" key="23">
    <source>
        <dbReference type="ARBA" id="ARBA00045709"/>
    </source>
</evidence>
<evidence type="ECO:0000313" key="27">
    <source>
        <dbReference type="EMBL" id="KTC65834.1"/>
    </source>
</evidence>
<feature type="transmembrane region" description="Helical" evidence="25">
    <location>
        <begin position="12"/>
        <end position="31"/>
    </location>
</feature>
<feature type="transmembrane region" description="Helical" evidence="25">
    <location>
        <begin position="108"/>
        <end position="126"/>
    </location>
</feature>
<evidence type="ECO:0000256" key="20">
    <source>
        <dbReference type="ARBA" id="ARBA00044924"/>
    </source>
</evidence>
<feature type="transmembrane region" description="Helical" evidence="25">
    <location>
        <begin position="295"/>
        <end position="314"/>
    </location>
</feature>
<dbReference type="STRING" id="45056.Lade_0492"/>
<feature type="transmembrane region" description="Helical" evidence="25">
    <location>
        <begin position="51"/>
        <end position="75"/>
    </location>
</feature>
<accession>A0A0W0R485</accession>
<dbReference type="PROSITE" id="PS50850">
    <property type="entry name" value="MFS"/>
    <property type="match status" value="1"/>
</dbReference>
<evidence type="ECO:0000256" key="3">
    <source>
        <dbReference type="ARBA" id="ARBA00022448"/>
    </source>
</evidence>
<sequence>MSKNKYNNITFDSPYFVWFLGALFFFLDYIVRVSPSVLTPELMKFFHANAFTIGGFSAFFYYAYIGMQIPVGILVDRFGPKWLLVMASLVCAFSTFLFAGMNNITAGFFSRFLMGFGASFAFVGTLKLISLWFKPERFAFLAGFTQALGMVGAMVGQGPLALVSQSIGWRSTMYGFVFLFIVIALLVFIFVKDKRSPLKSDNSHTIEKIKIGPSLKLVLSNGQNWLNCLFIGLLYAPSACFGEQWGASFLSLNQNISIAAAGHETGIMFIGLAIGCPILGFISDRLKRRLAVMRTSVVMCFILLTLVIYGRFFGFFISPAAYTAILFVYGFFNSGIVCSYALASEINPPHLTGMALGITNMASVIIGALMIPLVGFILDHFSTFVMVNEIPIFDIKGYQIAFAALPVGFIIAFLISFLQKETYCERKIIDNVEKKTAQVFEEALKPL</sequence>
<geneLocation type="plasmid" evidence="28 30">
    <name>12</name>
</geneLocation>
<reference evidence="27 29" key="1">
    <citation type="submission" date="2015-11" db="EMBL/GenBank/DDBJ databases">
        <title>Identification of large and diverse effector repertoires of 38 Legionella species.</title>
        <authorList>
            <person name="Burstein D."/>
            <person name="Amaro F."/>
            <person name="Zusman T."/>
            <person name="Lifshitz Z."/>
            <person name="Cohen O."/>
            <person name="Gilbert J.A."/>
            <person name="Pupko T."/>
            <person name="Shuman H.A."/>
            <person name="Segal G."/>
        </authorList>
    </citation>
    <scope>NUCLEOTIDE SEQUENCE [LARGE SCALE GENOMIC DNA]</scope>
    <source>
        <strain evidence="27 29">1762-AUS-E</strain>
    </source>
</reference>
<comment type="subunit">
    <text evidence="24">Homodimer. Interacts with lysosomal protein GLMP (via lumenal domain); the interaction starts while both proteins are still in the endoplasmic reticulum and is required for stabilization of MFSD1 in lysosomes but has no direct effect on its targeting to lysosomes or transporter activity.</text>
</comment>
<dbReference type="AlphaFoldDB" id="A0A0W0R485"/>
<evidence type="ECO:0000256" key="5">
    <source>
        <dbReference type="ARBA" id="ARBA00022989"/>
    </source>
</evidence>
<dbReference type="PATRIC" id="fig|45056.6.peg.512"/>
<evidence type="ECO:0000256" key="8">
    <source>
        <dbReference type="ARBA" id="ARBA00044876"/>
    </source>
</evidence>
<evidence type="ECO:0000256" key="6">
    <source>
        <dbReference type="ARBA" id="ARBA00023136"/>
    </source>
</evidence>
<comment type="similarity">
    <text evidence="2">Belongs to the major facilitator superfamily.</text>
</comment>
<evidence type="ECO:0000256" key="22">
    <source>
        <dbReference type="ARBA" id="ARBA00045018"/>
    </source>
</evidence>
<comment type="catalytic activity">
    <reaction evidence="15">
        <text>L-arginyl-L-alpha-amino acid(out) = L-arginyl-L-alpha-amino acid(in)</text>
        <dbReference type="Rhea" id="RHEA:79371"/>
        <dbReference type="ChEBI" id="CHEBI:84315"/>
    </reaction>
</comment>
<dbReference type="EMBL" id="LR134421">
    <property type="protein sequence ID" value="VEH85264.1"/>
    <property type="molecule type" value="Genomic_DNA"/>
</dbReference>
<evidence type="ECO:0000256" key="12">
    <source>
        <dbReference type="ARBA" id="ARBA00044891"/>
    </source>
</evidence>
<dbReference type="Pfam" id="PF07690">
    <property type="entry name" value="MFS_1"/>
    <property type="match status" value="1"/>
</dbReference>
<comment type="catalytic activity">
    <reaction evidence="19">
        <text>L-alanyl-L-lysine(out) = L-alanyl-L-lysine(in)</text>
        <dbReference type="Rhea" id="RHEA:79415"/>
        <dbReference type="ChEBI" id="CHEBI:192470"/>
    </reaction>
</comment>
<feature type="transmembrane region" description="Helical" evidence="25">
    <location>
        <begin position="225"/>
        <end position="245"/>
    </location>
</feature>
<comment type="catalytic activity">
    <reaction evidence="10">
        <text>L-alpha-aminoacyl-L-arginine(out) = L-alpha-aminoacyl-L-arginine(in)</text>
        <dbReference type="Rhea" id="RHEA:79367"/>
        <dbReference type="ChEBI" id="CHEBI:229968"/>
    </reaction>
</comment>
<dbReference type="PANTHER" id="PTHR23512:SF3">
    <property type="entry name" value="MAJOR FACILITATOR SUPERFAMILY DOMAIN-CONTAINING PROTEIN 1"/>
    <property type="match status" value="1"/>
</dbReference>
<keyword evidence="4 25" id="KW-0812">Transmembrane</keyword>
<dbReference type="PANTHER" id="PTHR23512">
    <property type="entry name" value="MAJOR FACILITATOR SUPERFAMILY DOMAIN-CONTAINING PROTEIN 1"/>
    <property type="match status" value="1"/>
</dbReference>
<evidence type="ECO:0000256" key="11">
    <source>
        <dbReference type="ARBA" id="ARBA00044884"/>
    </source>
</evidence>
<comment type="catalytic activity">
    <reaction evidence="9">
        <text>L-histidyl-glycine(out) = L-histidyl-glycine(in)</text>
        <dbReference type="Rhea" id="RHEA:79395"/>
        <dbReference type="ChEBI" id="CHEBI:229957"/>
    </reaction>
</comment>
<evidence type="ECO:0000313" key="28">
    <source>
        <dbReference type="EMBL" id="VEH85264.1"/>
    </source>
</evidence>
<comment type="subcellular location">
    <subcellularLocation>
        <location evidence="1">Lysosome membrane</location>
        <topology evidence="1">Multi-pass membrane protein</topology>
    </subcellularLocation>
</comment>
<evidence type="ECO:0000256" key="24">
    <source>
        <dbReference type="ARBA" id="ARBA00046376"/>
    </source>
</evidence>
<evidence type="ECO:0000256" key="18">
    <source>
        <dbReference type="ARBA" id="ARBA00044912"/>
    </source>
</evidence>
<comment type="catalytic activity">
    <reaction evidence="13">
        <text>L-alpha-aminoacyl-L-lysine(out) = L-alpha-aminoacyl-L-lysine(in)</text>
        <dbReference type="Rhea" id="RHEA:79383"/>
        <dbReference type="ChEBI" id="CHEBI:229966"/>
    </reaction>
</comment>
<dbReference type="InterPro" id="IPR020846">
    <property type="entry name" value="MFS_dom"/>
</dbReference>
<dbReference type="GO" id="GO:0005765">
    <property type="term" value="C:lysosomal membrane"/>
    <property type="evidence" value="ECO:0007669"/>
    <property type="project" value="UniProtKB-SubCell"/>
</dbReference>
<dbReference type="InterPro" id="IPR052187">
    <property type="entry name" value="MFSD1"/>
</dbReference>
<dbReference type="InterPro" id="IPR036259">
    <property type="entry name" value="MFS_trans_sf"/>
</dbReference>
<protein>
    <recommendedName>
        <fullName evidence="21">Lysosomal dipeptide transporter MFSD1</fullName>
    </recommendedName>
    <alternativeName>
        <fullName evidence="22">Major facilitator superfamily domain-containing protein 1</fullName>
    </alternativeName>
</protein>
<evidence type="ECO:0000256" key="25">
    <source>
        <dbReference type="SAM" id="Phobius"/>
    </source>
</evidence>
<feature type="transmembrane region" description="Helical" evidence="25">
    <location>
        <begin position="355"/>
        <end position="378"/>
    </location>
</feature>
<dbReference type="GO" id="GO:0022857">
    <property type="term" value="F:transmembrane transporter activity"/>
    <property type="evidence" value="ECO:0007669"/>
    <property type="project" value="InterPro"/>
</dbReference>
<feature type="transmembrane region" description="Helical" evidence="25">
    <location>
        <begin position="265"/>
        <end position="283"/>
    </location>
</feature>
<feature type="transmembrane region" description="Helical" evidence="25">
    <location>
        <begin position="172"/>
        <end position="191"/>
    </location>
</feature>
<keyword evidence="3" id="KW-0813">Transport</keyword>
<keyword evidence="5 25" id="KW-1133">Transmembrane helix</keyword>
<comment type="catalytic activity">
    <reaction evidence="14">
        <text>L-aspartyl-L-lysine(out) = L-aspartyl-L-lysine(in)</text>
        <dbReference type="Rhea" id="RHEA:79411"/>
        <dbReference type="ChEBI" id="CHEBI:229953"/>
    </reaction>
</comment>
<dbReference type="RefSeq" id="WP_058461564.1">
    <property type="nucleotide sequence ID" value="NZ_CAAAHS010000004.1"/>
</dbReference>
<gene>
    <name evidence="28" type="primary">uhpC</name>
    <name evidence="27" type="ORF">Lade_0492</name>
    <name evidence="28" type="ORF">NCTC12735_00890</name>
</gene>
<dbReference type="OrthoDB" id="6057322at2"/>
<dbReference type="SUPFAM" id="SSF103473">
    <property type="entry name" value="MFS general substrate transporter"/>
    <property type="match status" value="1"/>
</dbReference>
<evidence type="ECO:0000256" key="7">
    <source>
        <dbReference type="ARBA" id="ARBA00023228"/>
    </source>
</evidence>
<proteinExistence type="inferred from homology"/>
<feature type="transmembrane region" description="Helical" evidence="25">
    <location>
        <begin position="82"/>
        <end position="102"/>
    </location>
</feature>
<evidence type="ECO:0000259" key="26">
    <source>
        <dbReference type="PROSITE" id="PS50850"/>
    </source>
</evidence>
<keyword evidence="29" id="KW-1185">Reference proteome</keyword>
<comment type="catalytic activity">
    <reaction evidence="16">
        <text>L-lysyl-L-lysine(out) = L-lysyl-L-lysine(in)</text>
        <dbReference type="Rhea" id="RHEA:79403"/>
        <dbReference type="ChEBI" id="CHEBI:229956"/>
    </reaction>
</comment>
<evidence type="ECO:0000256" key="1">
    <source>
        <dbReference type="ARBA" id="ARBA00004155"/>
    </source>
</evidence>
<evidence type="ECO:0000256" key="4">
    <source>
        <dbReference type="ARBA" id="ARBA00022692"/>
    </source>
</evidence>
<keyword evidence="6 25" id="KW-0472">Membrane</keyword>
<evidence type="ECO:0000256" key="9">
    <source>
        <dbReference type="ARBA" id="ARBA00044878"/>
    </source>
</evidence>
<evidence type="ECO:0000256" key="13">
    <source>
        <dbReference type="ARBA" id="ARBA00044893"/>
    </source>
</evidence>
<name>A0A0W0R485_9GAMM</name>
<feature type="transmembrane region" description="Helical" evidence="25">
    <location>
        <begin position="320"/>
        <end position="343"/>
    </location>
</feature>
<comment type="catalytic activity">
    <reaction evidence="11">
        <text>L-alpha-aminoacyl-L-histidine(out) = L-alpha-aminoacyl-L-histidine(in)</text>
        <dbReference type="Rhea" id="RHEA:79375"/>
        <dbReference type="ChEBI" id="CHEBI:229967"/>
    </reaction>
</comment>
<dbReference type="EMBL" id="LNKA01000001">
    <property type="protein sequence ID" value="KTC65834.1"/>
    <property type="molecule type" value="Genomic_DNA"/>
</dbReference>
<evidence type="ECO:0000313" key="29">
    <source>
        <dbReference type="Proteomes" id="UP000054859"/>
    </source>
</evidence>
<dbReference type="InterPro" id="IPR011701">
    <property type="entry name" value="MFS"/>
</dbReference>
<dbReference type="KEGG" id="ladl:NCTC12735_00890"/>
<comment type="catalytic activity">
    <reaction evidence="17">
        <text>L-arginyl-glycine(out) = L-arginyl-glycine(in)</text>
        <dbReference type="Rhea" id="RHEA:79391"/>
        <dbReference type="ChEBI" id="CHEBI:229955"/>
    </reaction>
</comment>
<organism evidence="27 29">
    <name type="scientific">Legionella adelaidensis</name>
    <dbReference type="NCBI Taxonomy" id="45056"/>
    <lineage>
        <taxon>Bacteria</taxon>
        <taxon>Pseudomonadati</taxon>
        <taxon>Pseudomonadota</taxon>
        <taxon>Gammaproteobacteria</taxon>
        <taxon>Legionellales</taxon>
        <taxon>Legionellaceae</taxon>
        <taxon>Legionella</taxon>
    </lineage>
</organism>
<comment type="catalytic activity">
    <reaction evidence="12">
        <text>L-lysyl-L-alpha-amino acid(out) = L-lysyl-L-alpha-amino acid(in)</text>
        <dbReference type="Rhea" id="RHEA:79387"/>
        <dbReference type="ChEBI" id="CHEBI:229965"/>
    </reaction>
</comment>
<feature type="domain" description="Major facilitator superfamily (MFS) profile" evidence="26">
    <location>
        <begin position="14"/>
        <end position="424"/>
    </location>
</feature>
<keyword evidence="7" id="KW-0458">Lysosome</keyword>
<evidence type="ECO:0000313" key="30">
    <source>
        <dbReference type="Proteomes" id="UP000281170"/>
    </source>
</evidence>
<dbReference type="Proteomes" id="UP000054859">
    <property type="component" value="Unassembled WGS sequence"/>
</dbReference>
<feature type="transmembrane region" description="Helical" evidence="25">
    <location>
        <begin position="138"/>
        <end position="160"/>
    </location>
</feature>
<evidence type="ECO:0000256" key="14">
    <source>
        <dbReference type="ARBA" id="ARBA00044898"/>
    </source>
</evidence>